<dbReference type="Proteomes" id="UP000487350">
    <property type="component" value="Unassembled WGS sequence"/>
</dbReference>
<comment type="subcellular location">
    <subcellularLocation>
        <location evidence="1">Cell envelope</location>
    </subcellularLocation>
</comment>
<evidence type="ECO:0000256" key="3">
    <source>
        <dbReference type="ARBA" id="ARBA00022475"/>
    </source>
</evidence>
<evidence type="ECO:0000256" key="1">
    <source>
        <dbReference type="ARBA" id="ARBA00004196"/>
    </source>
</evidence>
<dbReference type="PROSITE" id="PS50125">
    <property type="entry name" value="GUANYLATE_CYCLASE_2"/>
    <property type="match status" value="1"/>
</dbReference>
<dbReference type="OrthoDB" id="9802500at2"/>
<evidence type="ECO:0000256" key="2">
    <source>
        <dbReference type="ARBA" id="ARBA00005381"/>
    </source>
</evidence>
<feature type="domain" description="Guanylate cyclase" evidence="8">
    <location>
        <begin position="416"/>
        <end position="548"/>
    </location>
</feature>
<evidence type="ECO:0000256" key="5">
    <source>
        <dbReference type="ARBA" id="ARBA00022989"/>
    </source>
</evidence>
<keyword evidence="4 7" id="KW-0812">Transmembrane</keyword>
<dbReference type="GO" id="GO:0035556">
    <property type="term" value="P:intracellular signal transduction"/>
    <property type="evidence" value="ECO:0007669"/>
    <property type="project" value="InterPro"/>
</dbReference>
<dbReference type="Pfam" id="PF05226">
    <property type="entry name" value="CHASE2"/>
    <property type="match status" value="1"/>
</dbReference>
<proteinExistence type="inferred from homology"/>
<evidence type="ECO:0000313" key="9">
    <source>
        <dbReference type="EMBL" id="MRD49153.1"/>
    </source>
</evidence>
<evidence type="ECO:0000313" key="10">
    <source>
        <dbReference type="Proteomes" id="UP000487350"/>
    </source>
</evidence>
<dbReference type="SMART" id="SM01080">
    <property type="entry name" value="CHASE2"/>
    <property type="match status" value="1"/>
</dbReference>
<dbReference type="SMART" id="SM00044">
    <property type="entry name" value="CYCc"/>
    <property type="match status" value="1"/>
</dbReference>
<dbReference type="RefSeq" id="WP_153586465.1">
    <property type="nucleotide sequence ID" value="NZ_WJBU01000020.1"/>
</dbReference>
<dbReference type="PANTHER" id="PTHR43081">
    <property type="entry name" value="ADENYLATE CYCLASE, TERMINAL-DIFFERENTIATION SPECIFIC-RELATED"/>
    <property type="match status" value="1"/>
</dbReference>
<comment type="caution">
    <text evidence="9">The sequence shown here is derived from an EMBL/GenBank/DDBJ whole genome shotgun (WGS) entry which is preliminary data.</text>
</comment>
<organism evidence="9 10">
    <name type="scientific">Caenimonas koreensis DSM 17982</name>
    <dbReference type="NCBI Taxonomy" id="1121255"/>
    <lineage>
        <taxon>Bacteria</taxon>
        <taxon>Pseudomonadati</taxon>
        <taxon>Pseudomonadota</taxon>
        <taxon>Betaproteobacteria</taxon>
        <taxon>Burkholderiales</taxon>
        <taxon>Comamonadaceae</taxon>
        <taxon>Caenimonas</taxon>
    </lineage>
</organism>
<dbReference type="InterPro" id="IPR050697">
    <property type="entry name" value="Adenylyl/Guanylyl_Cyclase_3/4"/>
</dbReference>
<dbReference type="CDD" id="cd07302">
    <property type="entry name" value="CHD"/>
    <property type="match status" value="1"/>
</dbReference>
<feature type="transmembrane region" description="Helical" evidence="7">
    <location>
        <begin position="327"/>
        <end position="345"/>
    </location>
</feature>
<keyword evidence="3" id="KW-1003">Cell membrane</keyword>
<dbReference type="AlphaFoldDB" id="A0A844B7L1"/>
<dbReference type="GO" id="GO:0004016">
    <property type="term" value="F:adenylate cyclase activity"/>
    <property type="evidence" value="ECO:0007669"/>
    <property type="project" value="UniProtKB-ARBA"/>
</dbReference>
<keyword evidence="10" id="KW-1185">Reference proteome</keyword>
<name>A0A844B7L1_9BURK</name>
<dbReference type="InterPro" id="IPR007890">
    <property type="entry name" value="CHASE2"/>
</dbReference>
<evidence type="ECO:0000256" key="6">
    <source>
        <dbReference type="ARBA" id="ARBA00023136"/>
    </source>
</evidence>
<keyword evidence="6 7" id="KW-0472">Membrane</keyword>
<dbReference type="FunFam" id="3.30.70.1230:FF:000016">
    <property type="entry name" value="Adenylate/guanylate cyclase domain-containing protein"/>
    <property type="match status" value="1"/>
</dbReference>
<dbReference type="PANTHER" id="PTHR43081:SF1">
    <property type="entry name" value="ADENYLATE CYCLASE, TERMINAL-DIFFERENTIATION SPECIFIC"/>
    <property type="match status" value="1"/>
</dbReference>
<keyword evidence="5 7" id="KW-1133">Transmembrane helix</keyword>
<dbReference type="GO" id="GO:0006171">
    <property type="term" value="P:cAMP biosynthetic process"/>
    <property type="evidence" value="ECO:0007669"/>
    <property type="project" value="TreeGrafter"/>
</dbReference>
<evidence type="ECO:0000259" key="8">
    <source>
        <dbReference type="PROSITE" id="PS50125"/>
    </source>
</evidence>
<dbReference type="GO" id="GO:0030313">
    <property type="term" value="C:cell envelope"/>
    <property type="evidence" value="ECO:0007669"/>
    <property type="project" value="UniProtKB-SubCell"/>
</dbReference>
<feature type="transmembrane region" description="Helical" evidence="7">
    <location>
        <begin position="351"/>
        <end position="374"/>
    </location>
</feature>
<dbReference type="SUPFAM" id="SSF55073">
    <property type="entry name" value="Nucleotide cyclase"/>
    <property type="match status" value="1"/>
</dbReference>
<accession>A0A844B7L1</accession>
<evidence type="ECO:0000256" key="4">
    <source>
        <dbReference type="ARBA" id="ARBA00022692"/>
    </source>
</evidence>
<comment type="similarity">
    <text evidence="2">Belongs to the adenylyl cyclase class-3 family.</text>
</comment>
<dbReference type="EMBL" id="WJBU01000020">
    <property type="protein sequence ID" value="MRD49153.1"/>
    <property type="molecule type" value="Genomic_DNA"/>
</dbReference>
<dbReference type="Pfam" id="PF00211">
    <property type="entry name" value="Guanylate_cyc"/>
    <property type="match status" value="1"/>
</dbReference>
<dbReference type="Gene3D" id="3.30.70.1230">
    <property type="entry name" value="Nucleotide cyclase"/>
    <property type="match status" value="1"/>
</dbReference>
<reference evidence="9 10" key="1">
    <citation type="submission" date="2019-11" db="EMBL/GenBank/DDBJ databases">
        <title>Caenimonas koreensis gen. nov., sp. nov., isolated from activated sludge.</title>
        <authorList>
            <person name="Seung H.R."/>
        </authorList>
    </citation>
    <scope>NUCLEOTIDE SEQUENCE [LARGE SCALE GENOMIC DNA]</scope>
    <source>
        <strain evidence="9 10">EMB320</strain>
    </source>
</reference>
<evidence type="ECO:0000256" key="7">
    <source>
        <dbReference type="SAM" id="Phobius"/>
    </source>
</evidence>
<dbReference type="InterPro" id="IPR001054">
    <property type="entry name" value="A/G_cyclase"/>
</dbReference>
<dbReference type="InterPro" id="IPR029787">
    <property type="entry name" value="Nucleotide_cyclase"/>
</dbReference>
<feature type="transmembrane region" description="Helical" evidence="7">
    <location>
        <begin position="300"/>
        <end position="320"/>
    </location>
</feature>
<protein>
    <submittedName>
        <fullName evidence="9">CHASE2 domain-containing protein</fullName>
    </submittedName>
</protein>
<gene>
    <name evidence="9" type="ORF">GHT07_17900</name>
</gene>
<sequence length="664" mass="72758">MLIRPPNPGKQALKFAGLSALLGWVLGLVLSTVPAWQIVELKVFDLFTVADPPKQSLPITIIGIDEASFTQLDKRWPWPRDMHAQLIDKLAKAGAAVIAFDVLFPESASPKEDEAFAASIKAAGNVVLAADFAYHETASIRQWMRVDPTPELTKAGATTALASIPLDDDSVIRQVPDAEDAFWRQVIKTLIRVRPNMVQEPYVAPGSLMRHLGPPRRTFPHISYYQVLNGDPSIPPDYFANQIVLIGKDLRVSGENNASQGDLFSTPFLYKLHELTPGVELHATLIENALMGQTIRQASIRFNTMVLTLVMLLSLSWLAFWGPLRSAILMIASAGAVVGLAAWQFQTGNFWFWSATPVVSMLAAFMCMAAASYWTEKRRANEIRGAFSKYVSQEVVDRMVAHPEELKLGGQRRELTVVFTDLAGFTSLSEKLTPEGVADVINLYLNEVTKVVMAHHGTVDKFVGDAVMAFWGAPLDDEEHALNATRAAIEMQVVMDRLQPRFEALGAAGVSMRVGLNSGPAIVGNMGSDLRFDYTALGDTVNLAARLEGANKAYGTGILLSSSTAELLRGRIGLRRVDKVKVKGKNVPVEVFTPCDDASLAAATERAWHAYQNKHWDAALQEWEAIRASQPGDSLAQCYVERIGKLVEQPPEGEWDGAVSLDKL</sequence>